<keyword evidence="2" id="KW-1185">Reference proteome</keyword>
<dbReference type="AlphaFoldDB" id="A0A813FWH9"/>
<reference evidence="1" key="1">
    <citation type="submission" date="2021-02" db="EMBL/GenBank/DDBJ databases">
        <authorList>
            <person name="Dougan E. K."/>
            <person name="Rhodes N."/>
            <person name="Thang M."/>
            <person name="Chan C."/>
        </authorList>
    </citation>
    <scope>NUCLEOTIDE SEQUENCE</scope>
</reference>
<dbReference type="OrthoDB" id="448080at2759"/>
<gene>
    <name evidence="1" type="ORF">PGLA1383_LOCUS35647</name>
</gene>
<comment type="caution">
    <text evidence="1">The sequence shown here is derived from an EMBL/GenBank/DDBJ whole genome shotgun (WGS) entry which is preliminary data.</text>
</comment>
<evidence type="ECO:0000313" key="2">
    <source>
        <dbReference type="Proteomes" id="UP000654075"/>
    </source>
</evidence>
<accession>A0A813FWH9</accession>
<dbReference type="Proteomes" id="UP000654075">
    <property type="component" value="Unassembled WGS sequence"/>
</dbReference>
<organism evidence="1 2">
    <name type="scientific">Polarella glacialis</name>
    <name type="common">Dinoflagellate</name>
    <dbReference type="NCBI Taxonomy" id="89957"/>
    <lineage>
        <taxon>Eukaryota</taxon>
        <taxon>Sar</taxon>
        <taxon>Alveolata</taxon>
        <taxon>Dinophyceae</taxon>
        <taxon>Suessiales</taxon>
        <taxon>Suessiaceae</taxon>
        <taxon>Polarella</taxon>
    </lineage>
</organism>
<name>A0A813FWH9_POLGL</name>
<evidence type="ECO:0000313" key="1">
    <source>
        <dbReference type="EMBL" id="CAE8617992.1"/>
    </source>
</evidence>
<dbReference type="EMBL" id="CAJNNV010026361">
    <property type="protein sequence ID" value="CAE8617992.1"/>
    <property type="molecule type" value="Genomic_DNA"/>
</dbReference>
<sequence length="594" mass="64351">MAVPRALRGCGAQAWAQAAARRSPLAASSLLRARWSAASAVAQIPVEAAEPAWLGVRQASVSSWKEAPAEKAIAAPKSSEDANLRVAPLFRLETATASSVINEALRLALTPAEGHERWEGVVARLKKLELNPTEAVLALHCMVKMDCHDTELLERVVDRIECRYFSMELGLDHHDALDLFVHEGSFQSLVNSLPLSHKVKIILVRCTGRPNSGALKLRRRREEPDPQKAWKTADPVEMEEWERERFAKGRIKVARMRNVTARPNRMAPGKRLRATLAAQLMQVLPRADVGVLAEVSQVCAFPEVRLLHGDLQDDFVEALARRVDGLDTHVILPYTLALASAMRSLEGPAALRTWRRKLVPSILRLLKSPKVLELLDGQLFVHPRLGGVAQVQGLPQASPSAQDAVRAERSARLLIAVAGARQVALDAQIFDALCAPLEAIIGSRLEGATAEDPSQSLLLPLETIADLLGACASSGVRGGKLPQQLAGLLSMQYGPSNPSGHQTLSNGAMVDLCTVAHGLALLCENSEQQLELLWEVAEPKLRTSQPHLALMLINALVRSASDELLTAPTVLAAVDEVLVQKLDYDSAALGRIAS</sequence>
<protein>
    <submittedName>
        <fullName evidence="1">Uncharacterized protein</fullName>
    </submittedName>
</protein>
<proteinExistence type="predicted"/>